<protein>
    <recommendedName>
        <fullName evidence="2">Non-homologous end joining protein Ku</fullName>
    </recommendedName>
</protein>
<dbReference type="PANTHER" id="PTHR41251">
    <property type="entry name" value="NON-HOMOLOGOUS END JOINING PROTEIN KU"/>
    <property type="match status" value="1"/>
</dbReference>
<dbReference type="PANTHER" id="PTHR41251:SF1">
    <property type="entry name" value="NON-HOMOLOGOUS END JOINING PROTEIN KU"/>
    <property type="match status" value="1"/>
</dbReference>
<keyword evidence="2" id="KW-0227">DNA damage</keyword>
<organism evidence="4 5">
    <name type="scientific">Aequorivita ciconiae</name>
    <dbReference type="NCBI Taxonomy" id="2494375"/>
    <lineage>
        <taxon>Bacteria</taxon>
        <taxon>Pseudomonadati</taxon>
        <taxon>Bacteroidota</taxon>
        <taxon>Flavobacteriia</taxon>
        <taxon>Flavobacteriales</taxon>
        <taxon>Flavobacteriaceae</taxon>
        <taxon>Aequorivita</taxon>
    </lineage>
</organism>
<dbReference type="HAMAP" id="MF_01875">
    <property type="entry name" value="Prokaryotic_Ku"/>
    <property type="match status" value="1"/>
</dbReference>
<dbReference type="EMBL" id="CP034951">
    <property type="protein sequence ID" value="QAA82688.1"/>
    <property type="molecule type" value="Genomic_DNA"/>
</dbReference>
<keyword evidence="2" id="KW-0233">DNA recombination</keyword>
<dbReference type="InterPro" id="IPR016194">
    <property type="entry name" value="SPOC-like_C_dom_sf"/>
</dbReference>
<keyword evidence="5" id="KW-1185">Reference proteome</keyword>
<keyword evidence="1 2" id="KW-0238">DNA-binding</keyword>
<dbReference type="OrthoDB" id="9795084at2"/>
<dbReference type="NCBIfam" id="TIGR02772">
    <property type="entry name" value="Ku_bact"/>
    <property type="match status" value="1"/>
</dbReference>
<dbReference type="CDD" id="cd00789">
    <property type="entry name" value="KU_like"/>
    <property type="match status" value="1"/>
</dbReference>
<dbReference type="AlphaFoldDB" id="A0A410G5X1"/>
<dbReference type="Gene3D" id="2.40.290.10">
    <property type="match status" value="1"/>
</dbReference>
<gene>
    <name evidence="2" type="primary">ku</name>
    <name evidence="4" type="ORF">EI546_13590</name>
</gene>
<sequence length="258" mass="29690">MRSIWNGSISFGLVSIPIKMYSASEESRLELDMLDVHDNARIRYKRVNENTGKEVEWKDIVKGFKKDDHYVILEDEDFAQANMKKSKTIDIEEFVEEKEVSDLLFKKPYFLEPQKEGGKSYNLLRDALKKTKKLGVATFVMRQKENLALIGVYKDALVLHAIRFADEIRDPADLKLPSTKVSKKEVDMALTLIENYTEPFKLDKYKDVYNDQLMKIINAKAKGKKTKVEKVDTTPTQAEDLMAKLKASLDKKKKSKAS</sequence>
<feature type="domain" description="Ku" evidence="3">
    <location>
        <begin position="52"/>
        <end position="179"/>
    </location>
</feature>
<dbReference type="GO" id="GO:0003690">
    <property type="term" value="F:double-stranded DNA binding"/>
    <property type="evidence" value="ECO:0007669"/>
    <property type="project" value="UniProtKB-UniRule"/>
</dbReference>
<dbReference type="Pfam" id="PF02735">
    <property type="entry name" value="Ku"/>
    <property type="match status" value="1"/>
</dbReference>
<dbReference type="RefSeq" id="WP_128251053.1">
    <property type="nucleotide sequence ID" value="NZ_CP034951.1"/>
</dbReference>
<dbReference type="FunFam" id="2.40.290.10:FF:000004">
    <property type="entry name" value="Non-homologous end joining protein Ku"/>
    <property type="match status" value="1"/>
</dbReference>
<dbReference type="PIRSF" id="PIRSF006493">
    <property type="entry name" value="Prok_Ku"/>
    <property type="match status" value="1"/>
</dbReference>
<accession>A0A410G5X1</accession>
<comment type="function">
    <text evidence="2">With LigD forms a non-homologous end joining (NHEJ) DNA repair enzyme, which repairs dsDNA breaks with reduced fidelity. Binds linear dsDNA with 5'- and 3'- overhangs but not closed circular dsDNA nor ssDNA. Recruits and stimulates the ligase activity of LigD.</text>
</comment>
<evidence type="ECO:0000259" key="3">
    <source>
        <dbReference type="SMART" id="SM00559"/>
    </source>
</evidence>
<dbReference type="InterPro" id="IPR009187">
    <property type="entry name" value="Prok_Ku"/>
</dbReference>
<keyword evidence="2" id="KW-0234">DNA repair</keyword>
<reference evidence="4 5" key="1">
    <citation type="submission" date="2019-01" db="EMBL/GenBank/DDBJ databases">
        <title>Complete genome sequencing of Aequorivita sp. H23M31.</title>
        <authorList>
            <person name="Bae J.-W."/>
        </authorList>
    </citation>
    <scope>NUCLEOTIDE SEQUENCE [LARGE SCALE GENOMIC DNA]</scope>
    <source>
        <strain evidence="4 5">H23M31</strain>
    </source>
</reference>
<dbReference type="SUPFAM" id="SSF100939">
    <property type="entry name" value="SPOC domain-like"/>
    <property type="match status" value="1"/>
</dbReference>
<comment type="similarity">
    <text evidence="2">Belongs to the prokaryotic Ku family.</text>
</comment>
<evidence type="ECO:0000256" key="1">
    <source>
        <dbReference type="ARBA" id="ARBA00023125"/>
    </source>
</evidence>
<evidence type="ECO:0000313" key="4">
    <source>
        <dbReference type="EMBL" id="QAA82688.1"/>
    </source>
</evidence>
<dbReference type="SMART" id="SM00559">
    <property type="entry name" value="Ku78"/>
    <property type="match status" value="1"/>
</dbReference>
<dbReference type="Proteomes" id="UP000285517">
    <property type="component" value="Chromosome"/>
</dbReference>
<dbReference type="GO" id="GO:0006310">
    <property type="term" value="P:DNA recombination"/>
    <property type="evidence" value="ECO:0007669"/>
    <property type="project" value="UniProtKB-KW"/>
</dbReference>
<evidence type="ECO:0000313" key="5">
    <source>
        <dbReference type="Proteomes" id="UP000285517"/>
    </source>
</evidence>
<evidence type="ECO:0000256" key="2">
    <source>
        <dbReference type="HAMAP-Rule" id="MF_01875"/>
    </source>
</evidence>
<dbReference type="InterPro" id="IPR006164">
    <property type="entry name" value="DNA_bd_Ku70/Ku80"/>
</dbReference>
<name>A0A410G5X1_9FLAO</name>
<dbReference type="KEGG" id="aev:EI546_13590"/>
<comment type="subunit">
    <text evidence="2">Homodimer. Interacts with LigD.</text>
</comment>
<proteinExistence type="inferred from homology"/>
<dbReference type="GO" id="GO:0006303">
    <property type="term" value="P:double-strand break repair via nonhomologous end joining"/>
    <property type="evidence" value="ECO:0007669"/>
    <property type="project" value="UniProtKB-UniRule"/>
</dbReference>